<dbReference type="InterPro" id="IPR019199">
    <property type="entry name" value="Virulence_VapD/CRISPR_Cas2"/>
</dbReference>
<accession>A0A081PQC0</accession>
<evidence type="ECO:0000256" key="4">
    <source>
        <dbReference type="ARBA" id="ARBA00022723"/>
    </source>
</evidence>
<comment type="function">
    <text evidence="9">CRISPR (clustered regularly interspaced short palindromic repeat), is an adaptive immune system that provides protection against mobile genetic elements (viruses, transposable elements and conjugative plasmids). CRISPR clusters contain sequences complementary to antecedent mobile elements and target invading nucleic acids. CRISPR clusters are transcribed and processed into CRISPR RNA (crRNA). Functions as a ssRNA-specific endoribonuclease. Involved in the integration of spacer DNA into the CRISPR cassette.</text>
</comment>
<reference evidence="10 13" key="1">
    <citation type="submission" date="2014-05" db="EMBL/GenBank/DDBJ databases">
        <authorList>
            <person name="Daugherty S.C."/>
            <person name="Tallon L.J."/>
            <person name="Sadzewicz L."/>
            <person name="Kilian M."/>
            <person name="Tettelin H."/>
        </authorList>
    </citation>
    <scope>NUCLEOTIDE SEQUENCE [LARGE SCALE GENOMIC DNA]</scope>
    <source>
        <strain evidence="10 13">SK1126</strain>
    </source>
</reference>
<comment type="similarity">
    <text evidence="2 9">Belongs to the CRISPR-associated endoribonuclease Cas2 protein family.</text>
</comment>
<dbReference type="Proteomes" id="UP000028093">
    <property type="component" value="Unassembled WGS sequence"/>
</dbReference>
<evidence type="ECO:0000256" key="3">
    <source>
        <dbReference type="ARBA" id="ARBA00022722"/>
    </source>
</evidence>
<evidence type="ECO:0000313" key="13">
    <source>
        <dbReference type="Proteomes" id="UP000028093"/>
    </source>
</evidence>
<keyword evidence="8 9" id="KW-0051">Antiviral defense</keyword>
<comment type="caution">
    <text evidence="10">The sequence shown here is derived from an EMBL/GenBank/DDBJ whole genome shotgun (WGS) entry which is preliminary data.</text>
</comment>
<evidence type="ECO:0000256" key="1">
    <source>
        <dbReference type="ARBA" id="ARBA00001946"/>
    </source>
</evidence>
<keyword evidence="7 9" id="KW-0460">Magnesium</keyword>
<keyword evidence="4 9" id="KW-0479">Metal-binding</keyword>
<organism evidence="10 13">
    <name type="scientific">Streptococcus mitis</name>
    <dbReference type="NCBI Taxonomy" id="28037"/>
    <lineage>
        <taxon>Bacteria</taxon>
        <taxon>Bacillati</taxon>
        <taxon>Bacillota</taxon>
        <taxon>Bacilli</taxon>
        <taxon>Lactobacillales</taxon>
        <taxon>Streptococcaceae</taxon>
        <taxon>Streptococcus</taxon>
        <taxon>Streptococcus mitis group</taxon>
    </lineage>
</organism>
<evidence type="ECO:0000256" key="5">
    <source>
        <dbReference type="ARBA" id="ARBA00022759"/>
    </source>
</evidence>
<dbReference type="GO" id="GO:0016787">
    <property type="term" value="F:hydrolase activity"/>
    <property type="evidence" value="ECO:0007669"/>
    <property type="project" value="UniProtKB-KW"/>
</dbReference>
<evidence type="ECO:0000256" key="6">
    <source>
        <dbReference type="ARBA" id="ARBA00022801"/>
    </source>
</evidence>
<dbReference type="Gene3D" id="3.30.70.240">
    <property type="match status" value="1"/>
</dbReference>
<dbReference type="GO" id="GO:0051607">
    <property type="term" value="P:defense response to virus"/>
    <property type="evidence" value="ECO:0007669"/>
    <property type="project" value="UniProtKB-UniRule"/>
</dbReference>
<dbReference type="EC" id="3.1.-.-" evidence="9"/>
<comment type="cofactor">
    <cofactor evidence="1 9">
        <name>Mg(2+)</name>
        <dbReference type="ChEBI" id="CHEBI:18420"/>
    </cofactor>
</comment>
<dbReference type="GO" id="GO:0043571">
    <property type="term" value="P:maintenance of CRISPR repeat elements"/>
    <property type="evidence" value="ECO:0007669"/>
    <property type="project" value="UniProtKB-UniRule"/>
</dbReference>
<evidence type="ECO:0000313" key="11">
    <source>
        <dbReference type="EMBL" id="KXU14832.1"/>
    </source>
</evidence>
<dbReference type="PANTHER" id="PTHR34405">
    <property type="entry name" value="CRISPR-ASSOCIATED ENDORIBONUCLEASE CAS2"/>
    <property type="match status" value="1"/>
</dbReference>
<dbReference type="HAMAP" id="MF_01471">
    <property type="entry name" value="Cas2"/>
    <property type="match status" value="1"/>
</dbReference>
<evidence type="ECO:0000313" key="15">
    <source>
        <dbReference type="Proteomes" id="UP000278063"/>
    </source>
</evidence>
<dbReference type="AlphaFoldDB" id="A0A081PQC0"/>
<evidence type="ECO:0000256" key="9">
    <source>
        <dbReference type="HAMAP-Rule" id="MF_01471"/>
    </source>
</evidence>
<dbReference type="EMBL" id="LQZD01000129">
    <property type="protein sequence ID" value="KXU14832.1"/>
    <property type="molecule type" value="Genomic_DNA"/>
</dbReference>
<dbReference type="CDD" id="cd09725">
    <property type="entry name" value="Cas2_I_II_III"/>
    <property type="match status" value="1"/>
</dbReference>
<evidence type="ECO:0000256" key="2">
    <source>
        <dbReference type="ARBA" id="ARBA00009959"/>
    </source>
</evidence>
<evidence type="ECO:0000256" key="7">
    <source>
        <dbReference type="ARBA" id="ARBA00022842"/>
    </source>
</evidence>
<proteinExistence type="inferred from homology"/>
<keyword evidence="3 9" id="KW-0540">Nuclease</keyword>
<dbReference type="GO" id="GO:0004521">
    <property type="term" value="F:RNA endonuclease activity"/>
    <property type="evidence" value="ECO:0007669"/>
    <property type="project" value="InterPro"/>
</dbReference>
<dbReference type="EMBL" id="RJNW01000003">
    <property type="protein sequence ID" value="RSI86774.1"/>
    <property type="molecule type" value="Genomic_DNA"/>
</dbReference>
<feature type="binding site" evidence="9">
    <location>
        <position position="27"/>
    </location>
    <ligand>
        <name>Mg(2+)</name>
        <dbReference type="ChEBI" id="CHEBI:18420"/>
        <note>catalytic</note>
    </ligand>
</feature>
<reference evidence="11 14" key="2">
    <citation type="submission" date="2016-01" db="EMBL/GenBank/DDBJ databases">
        <title>Highly variable Streptococcus oralis are common among viridans streptococci isolated from primates.</title>
        <authorList>
            <person name="Denapaite D."/>
            <person name="Rieger M."/>
            <person name="Koendgen S."/>
            <person name="Brueckner R."/>
            <person name="Ochigava I."/>
            <person name="Kappeler P."/>
            <person name="Maetz-Rensing K."/>
            <person name="Leendertz F."/>
            <person name="Hakenbeck R."/>
        </authorList>
    </citation>
    <scope>NUCLEOTIDE SEQUENCE [LARGE SCALE GENOMIC DNA]</scope>
    <source>
        <strain evidence="11 14">DD22</strain>
    </source>
</reference>
<gene>
    <name evidence="9 12" type="primary">cas2</name>
    <name evidence="12" type="ORF">D8849_05675</name>
    <name evidence="10" type="ORF">SK1126_0796</name>
    <name evidence="11" type="ORF">SMIDD22_00419</name>
</gene>
<evidence type="ECO:0000313" key="10">
    <source>
        <dbReference type="EMBL" id="KEQ32893.1"/>
    </source>
</evidence>
<dbReference type="PANTHER" id="PTHR34405:SF3">
    <property type="entry name" value="CRISPR-ASSOCIATED ENDORIBONUCLEASE CAS2 3"/>
    <property type="match status" value="1"/>
</dbReference>
<protein>
    <recommendedName>
        <fullName evidence="9">CRISPR-associated endoribonuclease Cas2</fullName>
        <ecNumber evidence="9">3.1.-.-</ecNumber>
    </recommendedName>
</protein>
<dbReference type="PATRIC" id="fig|28037.238.peg.519"/>
<evidence type="ECO:0000313" key="14">
    <source>
        <dbReference type="Proteomes" id="UP000070779"/>
    </source>
</evidence>
<comment type="subunit">
    <text evidence="9">Homodimer, forms a heterotetramer with a Cas1 homodimer.</text>
</comment>
<dbReference type="NCBIfam" id="TIGR01573">
    <property type="entry name" value="cas2"/>
    <property type="match status" value="1"/>
</dbReference>
<dbReference type="InterPro" id="IPR021127">
    <property type="entry name" value="CRISPR_associated_Cas2"/>
</dbReference>
<dbReference type="Proteomes" id="UP000070779">
    <property type="component" value="Unassembled WGS sequence"/>
</dbReference>
<keyword evidence="6 9" id="KW-0378">Hydrolase</keyword>
<evidence type="ECO:0000256" key="8">
    <source>
        <dbReference type="ARBA" id="ARBA00023118"/>
    </source>
</evidence>
<name>A0A081PQC0_STRMT</name>
<keyword evidence="5 9" id="KW-0255">Endonuclease</keyword>
<dbReference type="EMBL" id="JPFT01000005">
    <property type="protein sequence ID" value="KEQ32893.1"/>
    <property type="molecule type" value="Genomic_DNA"/>
</dbReference>
<dbReference type="SUPFAM" id="SSF143430">
    <property type="entry name" value="TTP0101/SSO1404-like"/>
    <property type="match status" value="1"/>
</dbReference>
<dbReference type="Pfam" id="PF09827">
    <property type="entry name" value="CRISPR_Cas2"/>
    <property type="match status" value="1"/>
</dbReference>
<sequence length="111" mass="13282">MGLYYHLSGEEKEFAKKKSLFCLIIYDIISNKRRLRLAKLLEGFGMRVQRSCFEVDLEKASYQVLIRELEYFYDPSEFDNIIVYVGNREETIRLNTDDRELEDADCLFFLM</sequence>
<dbReference type="GO" id="GO:0046872">
    <property type="term" value="F:metal ion binding"/>
    <property type="evidence" value="ECO:0007669"/>
    <property type="project" value="UniProtKB-UniRule"/>
</dbReference>
<reference evidence="12 15" key="3">
    <citation type="submission" date="2018-11" db="EMBL/GenBank/DDBJ databases">
        <title>Species Designations Belie Phenotypic and Genotypic Heterogeneity in Oral Streptococci.</title>
        <authorList>
            <person name="Velsko I."/>
        </authorList>
    </citation>
    <scope>NUCLEOTIDE SEQUENCE [LARGE SCALE GENOMIC DNA]</scope>
    <source>
        <strain evidence="12 15">KLC01</strain>
    </source>
</reference>
<dbReference type="RefSeq" id="WP_033681614.1">
    <property type="nucleotide sequence ID" value="NZ_JPFT01000005.1"/>
</dbReference>
<evidence type="ECO:0000313" key="12">
    <source>
        <dbReference type="EMBL" id="RSI86774.1"/>
    </source>
</evidence>
<dbReference type="Proteomes" id="UP000278063">
    <property type="component" value="Unassembled WGS sequence"/>
</dbReference>